<dbReference type="EMBL" id="BAAADN010000062">
    <property type="protein sequence ID" value="GAA0473302.1"/>
    <property type="molecule type" value="Genomic_DNA"/>
</dbReference>
<dbReference type="RefSeq" id="WP_004053926.1">
    <property type="nucleotide sequence ID" value="NZ_BAAADN010000062.1"/>
</dbReference>
<organism evidence="2 5">
    <name type="scientific">Halococcus dombrowskii</name>
    <dbReference type="NCBI Taxonomy" id="179637"/>
    <lineage>
        <taxon>Archaea</taxon>
        <taxon>Methanobacteriati</taxon>
        <taxon>Methanobacteriota</taxon>
        <taxon>Stenosarchaea group</taxon>
        <taxon>Halobacteria</taxon>
        <taxon>Halobacteriales</taxon>
        <taxon>Halococcaceae</taxon>
        <taxon>Halococcus</taxon>
    </lineage>
</organism>
<feature type="transmembrane region" description="Helical" evidence="1">
    <location>
        <begin position="40"/>
        <end position="56"/>
    </location>
</feature>
<proteinExistence type="predicted"/>
<sequence length="73" mass="7699">MSDRKGYRLGVAVVFLLVFAVSSGIMIVAGYGVVAIDTPFLASAVVVALLSLYGFYEMLTGFVENGSTERTTG</sequence>
<evidence type="ECO:0000313" key="3">
    <source>
        <dbReference type="EMBL" id="UOO95535.1"/>
    </source>
</evidence>
<feature type="transmembrane region" description="Helical" evidence="1">
    <location>
        <begin position="12"/>
        <end position="34"/>
    </location>
</feature>
<evidence type="ECO:0000313" key="4">
    <source>
        <dbReference type="Proteomes" id="UP000830542"/>
    </source>
</evidence>
<evidence type="ECO:0000256" key="1">
    <source>
        <dbReference type="SAM" id="Phobius"/>
    </source>
</evidence>
<dbReference type="EMBL" id="CP095005">
    <property type="protein sequence ID" value="UOO95535.1"/>
    <property type="molecule type" value="Genomic_DNA"/>
</dbReference>
<keyword evidence="4" id="KW-1185">Reference proteome</keyword>
<dbReference type="Proteomes" id="UP001500962">
    <property type="component" value="Unassembled WGS sequence"/>
</dbReference>
<reference evidence="2" key="1">
    <citation type="journal article" date="2014" name="Int. J. Syst. Evol. Microbiol.">
        <title>Complete genome sequence of Corynebacterium casei LMG S-19264T (=DSM 44701T), isolated from a smear-ripened cheese.</title>
        <authorList>
            <consortium name="US DOE Joint Genome Institute (JGI-PGF)"/>
            <person name="Walter F."/>
            <person name="Albersmeier A."/>
            <person name="Kalinowski J."/>
            <person name="Ruckert C."/>
        </authorList>
    </citation>
    <scope>NUCLEOTIDE SEQUENCE</scope>
    <source>
        <strain evidence="2">JCM 12289</strain>
    </source>
</reference>
<dbReference type="GeneID" id="71760625"/>
<accession>A0AAV3SJP1</accession>
<dbReference type="AlphaFoldDB" id="A0AAV3SJP1"/>
<keyword evidence="1" id="KW-0472">Membrane</keyword>
<reference evidence="3" key="2">
    <citation type="submission" date="2022-04" db="EMBL/GenBank/DDBJ databases">
        <title>Sequencing and genomic assembly of Halococcus dombrowskii.</title>
        <authorList>
            <person name="Lim S.W."/>
            <person name="MacLea K.S."/>
        </authorList>
    </citation>
    <scope>NUCLEOTIDE SEQUENCE</scope>
    <source>
        <strain evidence="3">H4</strain>
    </source>
</reference>
<dbReference type="Proteomes" id="UP000830542">
    <property type="component" value="Chromosome"/>
</dbReference>
<name>A0AAV3SJP1_HALDO</name>
<gene>
    <name evidence="2" type="ORF">GCM10008985_32530</name>
    <name evidence="3" type="ORF">MUK72_02215</name>
</gene>
<evidence type="ECO:0000313" key="5">
    <source>
        <dbReference type="Proteomes" id="UP001500962"/>
    </source>
</evidence>
<protein>
    <submittedName>
        <fullName evidence="2">Uncharacterized protein</fullName>
    </submittedName>
</protein>
<reference evidence="2" key="3">
    <citation type="submission" date="2023-12" db="EMBL/GenBank/DDBJ databases">
        <authorList>
            <person name="Sun Q."/>
            <person name="Inoue M."/>
        </authorList>
    </citation>
    <scope>NUCLEOTIDE SEQUENCE</scope>
    <source>
        <strain evidence="2">JCM 12289</strain>
    </source>
</reference>
<evidence type="ECO:0000313" key="2">
    <source>
        <dbReference type="EMBL" id="GAA0473302.1"/>
    </source>
</evidence>
<keyword evidence="1" id="KW-1133">Transmembrane helix</keyword>
<dbReference type="KEGG" id="hdo:MUK72_02215"/>
<keyword evidence="1" id="KW-0812">Transmembrane</keyword>